<dbReference type="GeneID" id="300560427"/>
<evidence type="ECO:0000313" key="3">
    <source>
        <dbReference type="Proteomes" id="UP001635816"/>
    </source>
</evidence>
<keyword evidence="3" id="KW-1185">Reference proteome</keyword>
<protein>
    <recommendedName>
        <fullName evidence="4">Transporter</fullName>
    </recommendedName>
</protein>
<dbReference type="RefSeq" id="WP_090429715.1">
    <property type="nucleotide sequence ID" value="NZ_CP034072.1"/>
</dbReference>
<feature type="region of interest" description="Disordered" evidence="1">
    <location>
        <begin position="69"/>
        <end position="95"/>
    </location>
</feature>
<gene>
    <name evidence="2" type="ORF">ACK4CT_24315</name>
</gene>
<proteinExistence type="predicted"/>
<dbReference type="Proteomes" id="UP001635816">
    <property type="component" value="Unassembled WGS sequence"/>
</dbReference>
<comment type="caution">
    <text evidence="2">The sequence shown here is derived from an EMBL/GenBank/DDBJ whole genome shotgun (WGS) entry which is preliminary data.</text>
</comment>
<evidence type="ECO:0008006" key="4">
    <source>
        <dbReference type="Google" id="ProtNLM"/>
    </source>
</evidence>
<organism evidence="2 3">
    <name type="scientific">Mycolicibacterium nivoides</name>
    <dbReference type="NCBI Taxonomy" id="2487344"/>
    <lineage>
        <taxon>Bacteria</taxon>
        <taxon>Bacillati</taxon>
        <taxon>Actinomycetota</taxon>
        <taxon>Actinomycetes</taxon>
        <taxon>Mycobacteriales</taxon>
        <taxon>Mycobacteriaceae</taxon>
        <taxon>Mycolicibacterium</taxon>
    </lineage>
</organism>
<evidence type="ECO:0000313" key="2">
    <source>
        <dbReference type="EMBL" id="MFN6546323.1"/>
    </source>
</evidence>
<accession>A0ABW9LEB2</accession>
<reference evidence="2 3" key="1">
    <citation type="submission" date="2024-12" db="EMBL/GenBank/DDBJ databases">
        <title>The coexistence of Mycolicibacterium septicum and Mycolicibacterium nivoides in clinical samples.</title>
        <authorList>
            <person name="Wang C."/>
            <person name="Feng Y."/>
            <person name="Zong Z."/>
        </authorList>
    </citation>
    <scope>NUCLEOTIDE SEQUENCE [LARGE SCALE GENOMIC DNA]</scope>
    <source>
        <strain evidence="2 3">120309</strain>
    </source>
</reference>
<evidence type="ECO:0000256" key="1">
    <source>
        <dbReference type="SAM" id="MobiDB-lite"/>
    </source>
</evidence>
<sequence>MRFRLLPYVTVEVDDRVRLRARRAGERLRVNLRAYLRSAADEVETASGRVRDLCDNAVNRVDLAVANVNDKIAPEPPADPAKSSDEPPKRHLQVV</sequence>
<name>A0ABW9LEB2_9MYCO</name>
<dbReference type="EMBL" id="JBKBDD010000010">
    <property type="protein sequence ID" value="MFN6546323.1"/>
    <property type="molecule type" value="Genomic_DNA"/>
</dbReference>